<dbReference type="InterPro" id="IPR012338">
    <property type="entry name" value="Beta-lactam/transpept-like"/>
</dbReference>
<dbReference type="InterPro" id="IPR001466">
    <property type="entry name" value="Beta-lactam-related"/>
</dbReference>
<reference evidence="2 3" key="1">
    <citation type="submission" date="2018-05" db="EMBL/GenBank/DDBJ databases">
        <title>Brumimicrobium oceani sp. nov., isolated from coastal sediment.</title>
        <authorList>
            <person name="Kou Y."/>
        </authorList>
    </citation>
    <scope>NUCLEOTIDE SEQUENCE [LARGE SCALE GENOMIC DNA]</scope>
    <source>
        <strain evidence="2 3">C305</strain>
    </source>
</reference>
<dbReference type="PANTHER" id="PTHR43283">
    <property type="entry name" value="BETA-LACTAMASE-RELATED"/>
    <property type="match status" value="1"/>
</dbReference>
<dbReference type="Proteomes" id="UP000245370">
    <property type="component" value="Unassembled WGS sequence"/>
</dbReference>
<gene>
    <name evidence="2" type="ORF">DIT68_12810</name>
</gene>
<reference evidence="2 3" key="2">
    <citation type="submission" date="2018-05" db="EMBL/GenBank/DDBJ databases">
        <authorList>
            <person name="Lanie J.A."/>
            <person name="Ng W.-L."/>
            <person name="Kazmierczak K.M."/>
            <person name="Andrzejewski T.M."/>
            <person name="Davidsen T.M."/>
            <person name="Wayne K.J."/>
            <person name="Tettelin H."/>
            <person name="Glass J.I."/>
            <person name="Rusch D."/>
            <person name="Podicherti R."/>
            <person name="Tsui H.-C.T."/>
            <person name="Winkler M.E."/>
        </authorList>
    </citation>
    <scope>NUCLEOTIDE SEQUENCE [LARGE SCALE GENOMIC DNA]</scope>
    <source>
        <strain evidence="2 3">C305</strain>
    </source>
</reference>
<name>A0A2U2XAL1_9FLAO</name>
<dbReference type="EMBL" id="QFRJ01000011">
    <property type="protein sequence ID" value="PWH84803.1"/>
    <property type="molecule type" value="Genomic_DNA"/>
</dbReference>
<dbReference type="InterPro" id="IPR050789">
    <property type="entry name" value="Diverse_Enzym_Activities"/>
</dbReference>
<dbReference type="PANTHER" id="PTHR43283:SF14">
    <property type="entry name" value="BLL8153 PROTEIN"/>
    <property type="match status" value="1"/>
</dbReference>
<evidence type="ECO:0000313" key="3">
    <source>
        <dbReference type="Proteomes" id="UP000245370"/>
    </source>
</evidence>
<evidence type="ECO:0000313" key="2">
    <source>
        <dbReference type="EMBL" id="PWH84803.1"/>
    </source>
</evidence>
<proteinExistence type="predicted"/>
<evidence type="ECO:0000259" key="1">
    <source>
        <dbReference type="Pfam" id="PF00144"/>
    </source>
</evidence>
<comment type="caution">
    <text evidence="2">The sequence shown here is derived from an EMBL/GenBank/DDBJ whole genome shotgun (WGS) entry which is preliminary data.</text>
</comment>
<feature type="domain" description="Beta-lactamase-related" evidence="1">
    <location>
        <begin position="122"/>
        <end position="391"/>
    </location>
</feature>
<dbReference type="GO" id="GO:0016787">
    <property type="term" value="F:hydrolase activity"/>
    <property type="evidence" value="ECO:0007669"/>
    <property type="project" value="UniProtKB-KW"/>
</dbReference>
<dbReference type="Pfam" id="PF00144">
    <property type="entry name" value="Beta-lactamase"/>
    <property type="match status" value="1"/>
</dbReference>
<dbReference type="AlphaFoldDB" id="A0A2U2XAL1"/>
<sequence length="420" mass="47647">MYICSHFSISVKHRRTSKMNTQKLKFPSIILFAITILLGASCGTKKEQLKDFKEVMKLENIEYTFINMDEYFPSKIVEKADQAFVFPQTQNVQLPESFNSNEVNYNTQKFLDSSYAQGLILIQNDTIQYENYWRGQTEAVKHISWSMSKSYVSALFGIAMEEGFIESVEQTVDEYLPELKGSGYEGVKIKDVLQMSTGVGFDETYSDPNADINRYWDDFGNGKSQDEFAASLKNEIEPGTFNHYVSINTHVLGMIIVKATGKSLTQYLEEKIWKPIGAEHNAYWIADGKGMEMALGGLNATLRDYAKLGRLYLNKGNWNGKQIIPESWIEASTNSTEEHLQANSENSSSPSFGYGYQWWIPDGDQGEIMAIGVFNQYIYINPTTNTVIVKNSANKNYYESSNSYASTTTHLEFFRELGGV</sequence>
<accession>A0A2U2XAL1</accession>
<organism evidence="2 3">
    <name type="scientific">Brumimicrobium oceani</name>
    <dbReference type="NCBI Taxonomy" id="2100725"/>
    <lineage>
        <taxon>Bacteria</taxon>
        <taxon>Pseudomonadati</taxon>
        <taxon>Bacteroidota</taxon>
        <taxon>Flavobacteriia</taxon>
        <taxon>Flavobacteriales</taxon>
        <taxon>Crocinitomicaceae</taxon>
        <taxon>Brumimicrobium</taxon>
    </lineage>
</organism>
<dbReference type="SUPFAM" id="SSF56601">
    <property type="entry name" value="beta-lactamase/transpeptidase-like"/>
    <property type="match status" value="1"/>
</dbReference>
<keyword evidence="3" id="KW-1185">Reference proteome</keyword>
<protein>
    <submittedName>
        <fullName evidence="2">Serine hydrolase</fullName>
    </submittedName>
</protein>
<dbReference type="Gene3D" id="3.40.710.10">
    <property type="entry name" value="DD-peptidase/beta-lactamase superfamily"/>
    <property type="match status" value="1"/>
</dbReference>
<keyword evidence="2" id="KW-0378">Hydrolase</keyword>